<dbReference type="SUPFAM" id="SSF53335">
    <property type="entry name" value="S-adenosyl-L-methionine-dependent methyltransferases"/>
    <property type="match status" value="1"/>
</dbReference>
<keyword evidence="3" id="KW-0808">Transferase</keyword>
<comment type="caution">
    <text evidence="3">The sequence shown here is derived from an EMBL/GenBank/DDBJ whole genome shotgun (WGS) entry which is preliminary data.</text>
</comment>
<feature type="region of interest" description="Disordered" evidence="1">
    <location>
        <begin position="330"/>
        <end position="350"/>
    </location>
</feature>
<organism evidence="3 4">
    <name type="scientific">Kibdelosporangium banguiense</name>
    <dbReference type="NCBI Taxonomy" id="1365924"/>
    <lineage>
        <taxon>Bacteria</taxon>
        <taxon>Bacillati</taxon>
        <taxon>Actinomycetota</taxon>
        <taxon>Actinomycetes</taxon>
        <taxon>Pseudonocardiales</taxon>
        <taxon>Pseudonocardiaceae</taxon>
        <taxon>Kibdelosporangium</taxon>
    </lineage>
</organism>
<feature type="domain" description="Methyltransferase small" evidence="2">
    <location>
        <begin position="119"/>
        <end position="259"/>
    </location>
</feature>
<accession>A0ABS4T759</accession>
<dbReference type="InterPro" id="IPR002052">
    <property type="entry name" value="DNA_methylase_N6_adenine_CS"/>
</dbReference>
<keyword evidence="3" id="KW-0489">Methyltransferase</keyword>
<dbReference type="InterPro" id="IPR029063">
    <property type="entry name" value="SAM-dependent_MTases_sf"/>
</dbReference>
<protein>
    <submittedName>
        <fullName evidence="3">Methylase of polypeptide subunit release factors</fullName>
    </submittedName>
</protein>
<dbReference type="GO" id="GO:0032259">
    <property type="term" value="P:methylation"/>
    <property type="evidence" value="ECO:0007669"/>
    <property type="project" value="UniProtKB-KW"/>
</dbReference>
<gene>
    <name evidence="3" type="ORF">JOF56_000651</name>
</gene>
<dbReference type="PANTHER" id="PTHR18895:SF74">
    <property type="entry name" value="MTRF1L RELEASE FACTOR GLUTAMINE METHYLTRANSFERASE"/>
    <property type="match status" value="1"/>
</dbReference>
<reference evidence="3 4" key="1">
    <citation type="submission" date="2021-03" db="EMBL/GenBank/DDBJ databases">
        <title>Sequencing the genomes of 1000 actinobacteria strains.</title>
        <authorList>
            <person name="Klenk H.-P."/>
        </authorList>
    </citation>
    <scope>NUCLEOTIDE SEQUENCE [LARGE SCALE GENOMIC DNA]</scope>
    <source>
        <strain evidence="3 4">DSM 46670</strain>
    </source>
</reference>
<dbReference type="EMBL" id="JAGINW010000001">
    <property type="protein sequence ID" value="MBP2320266.1"/>
    <property type="molecule type" value="Genomic_DNA"/>
</dbReference>
<proteinExistence type="predicted"/>
<dbReference type="Gene3D" id="3.40.50.150">
    <property type="entry name" value="Vaccinia Virus protein VP39"/>
    <property type="match status" value="1"/>
</dbReference>
<dbReference type="GO" id="GO:0008168">
    <property type="term" value="F:methyltransferase activity"/>
    <property type="evidence" value="ECO:0007669"/>
    <property type="project" value="UniProtKB-KW"/>
</dbReference>
<dbReference type="PROSITE" id="PS00092">
    <property type="entry name" value="N6_MTASE"/>
    <property type="match status" value="1"/>
</dbReference>
<evidence type="ECO:0000256" key="1">
    <source>
        <dbReference type="SAM" id="MobiDB-lite"/>
    </source>
</evidence>
<keyword evidence="4" id="KW-1185">Reference proteome</keyword>
<dbReference type="InterPro" id="IPR007848">
    <property type="entry name" value="Small_mtfrase_dom"/>
</dbReference>
<sequence length="350" mass="38230">MDQNVVVVGDEISANHALRLIRKNRVLVWRGDYWNARQLLRALKRRVGKSPLLKSLLVELGPEYQLGLRRAPDVTEACTQAYGPCEGPRLVALQELVGVLSAHEWRVRGVYVEVLGERIHPHYGVFAPTRQDYLELVANAEFEGAATAFDIGTGTGVIAILLARRGTQRVVATDIEPRAVACARENAERLAPARIQVEERNLFPAGKADLVVSNPPWLPGVPQSALHAGVYDQGMLQGFLDTLPAHLNPGGEAWLVMSDLAERLGLRGSLTELIQRAGLQVAGRLDTRPSTRIRQGQDPLAAVKAQEIISLWRLKQAHLHRPDTRLEPAAGVELDHGGGDVAADCTDADT</sequence>
<evidence type="ECO:0000313" key="4">
    <source>
        <dbReference type="Proteomes" id="UP001519332"/>
    </source>
</evidence>
<evidence type="ECO:0000313" key="3">
    <source>
        <dbReference type="EMBL" id="MBP2320266.1"/>
    </source>
</evidence>
<name>A0ABS4T759_9PSEU</name>
<dbReference type="Pfam" id="PF05175">
    <property type="entry name" value="MTS"/>
    <property type="match status" value="1"/>
</dbReference>
<dbReference type="RefSeq" id="WP_209634214.1">
    <property type="nucleotide sequence ID" value="NZ_JAGINW010000001.1"/>
</dbReference>
<evidence type="ECO:0000259" key="2">
    <source>
        <dbReference type="Pfam" id="PF05175"/>
    </source>
</evidence>
<dbReference type="Proteomes" id="UP001519332">
    <property type="component" value="Unassembled WGS sequence"/>
</dbReference>
<dbReference type="PANTHER" id="PTHR18895">
    <property type="entry name" value="HEMK METHYLTRANSFERASE"/>
    <property type="match status" value="1"/>
</dbReference>
<dbReference type="InterPro" id="IPR050320">
    <property type="entry name" value="N5-glutamine_MTase"/>
</dbReference>
<dbReference type="CDD" id="cd02440">
    <property type="entry name" value="AdoMet_MTases"/>
    <property type="match status" value="1"/>
</dbReference>